<sequence>MEGVPPPTHDSALPRVQVPIFSGDLGTFANFNAIYKKMVHEGPYSNTVKLTYLRSFLK</sequence>
<gene>
    <name evidence="1" type="ORF">NTEN_LOCUS9916</name>
</gene>
<evidence type="ECO:0000313" key="2">
    <source>
        <dbReference type="Proteomes" id="UP000479000"/>
    </source>
</evidence>
<name>A0A6H5GS96_9HEMI</name>
<dbReference type="AlphaFoldDB" id="A0A6H5GS96"/>
<feature type="non-terminal residue" evidence="1">
    <location>
        <position position="58"/>
    </location>
</feature>
<organism evidence="1 2">
    <name type="scientific">Nesidiocoris tenuis</name>
    <dbReference type="NCBI Taxonomy" id="355587"/>
    <lineage>
        <taxon>Eukaryota</taxon>
        <taxon>Metazoa</taxon>
        <taxon>Ecdysozoa</taxon>
        <taxon>Arthropoda</taxon>
        <taxon>Hexapoda</taxon>
        <taxon>Insecta</taxon>
        <taxon>Pterygota</taxon>
        <taxon>Neoptera</taxon>
        <taxon>Paraneoptera</taxon>
        <taxon>Hemiptera</taxon>
        <taxon>Heteroptera</taxon>
        <taxon>Panheteroptera</taxon>
        <taxon>Cimicomorpha</taxon>
        <taxon>Miridae</taxon>
        <taxon>Dicyphina</taxon>
        <taxon>Nesidiocoris</taxon>
    </lineage>
</organism>
<proteinExistence type="predicted"/>
<dbReference type="EMBL" id="CADCXU010014981">
    <property type="protein sequence ID" value="CAB0004439.1"/>
    <property type="molecule type" value="Genomic_DNA"/>
</dbReference>
<accession>A0A6H5GS96</accession>
<reference evidence="1 2" key="1">
    <citation type="submission" date="2020-02" db="EMBL/GenBank/DDBJ databases">
        <authorList>
            <person name="Ferguson B K."/>
        </authorList>
    </citation>
    <scope>NUCLEOTIDE SEQUENCE [LARGE SCALE GENOMIC DNA]</scope>
</reference>
<dbReference type="Proteomes" id="UP000479000">
    <property type="component" value="Unassembled WGS sequence"/>
</dbReference>
<protein>
    <submittedName>
        <fullName evidence="1">Uncharacterized protein</fullName>
    </submittedName>
</protein>
<keyword evidence="2" id="KW-1185">Reference proteome</keyword>
<evidence type="ECO:0000313" key="1">
    <source>
        <dbReference type="EMBL" id="CAB0004439.1"/>
    </source>
</evidence>